<dbReference type="Proteomes" id="UP000222417">
    <property type="component" value="Segment"/>
</dbReference>
<sequence length="118" mass="14041">MTYSEIVKKENRDGFKFILVPMIILGLLAIYTDFWLFGLLAVIVFIVGIFAIHIPAETRLRRTFVYQTGEAYDRLSLEWVKGRNPARVQEEYRSRDVSHQFKSLDYKYKRWLVCQSRT</sequence>
<dbReference type="EMBL" id="KY363465">
    <property type="protein sequence ID" value="AQT25298.1"/>
    <property type="molecule type" value="Genomic_DNA"/>
</dbReference>
<feature type="transmembrane region" description="Helical" evidence="1">
    <location>
        <begin position="14"/>
        <end position="31"/>
    </location>
</feature>
<proteinExistence type="predicted"/>
<keyword evidence="1" id="KW-0812">Transmembrane</keyword>
<keyword evidence="1" id="KW-0472">Membrane</keyword>
<organism evidence="2 3">
    <name type="scientific">Providencia phage vB_PreS_PR1</name>
    <dbReference type="NCBI Taxonomy" id="1931407"/>
    <lineage>
        <taxon>Viruses</taxon>
        <taxon>Duplodnaviria</taxon>
        <taxon>Heunggongvirae</taxon>
        <taxon>Uroviricota</taxon>
        <taxon>Caudoviricetes</taxon>
        <taxon>Demerecviridae</taxon>
        <taxon>Priunavirus</taxon>
        <taxon>Priunavirus PR1</taxon>
    </lineage>
</organism>
<keyword evidence="3" id="KW-1185">Reference proteome</keyword>
<keyword evidence="1" id="KW-1133">Transmembrane helix</keyword>
<evidence type="ECO:0000256" key="1">
    <source>
        <dbReference type="SAM" id="Phobius"/>
    </source>
</evidence>
<name>A0A1S6KV34_9CAUD</name>
<accession>A0A1S6KV34</accession>
<protein>
    <submittedName>
        <fullName evidence="2">Uncharacterized protein</fullName>
    </submittedName>
</protein>
<gene>
    <name evidence="2" type="ORF">PR1_29</name>
</gene>
<feature type="transmembrane region" description="Helical" evidence="1">
    <location>
        <begin position="37"/>
        <end position="56"/>
    </location>
</feature>
<evidence type="ECO:0000313" key="3">
    <source>
        <dbReference type="Proteomes" id="UP000222417"/>
    </source>
</evidence>
<reference evidence="2 3" key="1">
    <citation type="submission" date="2016-12" db="EMBL/GenBank/DDBJ databases">
        <title>Providencia rettgeri phage vB-PreS_PR1 - a deep-branching member of the T5-like siphoviruses.</title>
        <authorList>
            <person name="Oliveira H."/>
            <person name="Pinto G."/>
            <person name="Hendrix H."/>
            <person name="Noben J.-P."/>
            <person name="Gawor J."/>
            <person name="Lobocka M."/>
            <person name="Lavigne R."/>
            <person name="Azeredo J."/>
        </authorList>
    </citation>
    <scope>NUCLEOTIDE SEQUENCE [LARGE SCALE GENOMIC DNA]</scope>
</reference>
<evidence type="ECO:0000313" key="2">
    <source>
        <dbReference type="EMBL" id="AQT25298.1"/>
    </source>
</evidence>